<organism evidence="1 2">
    <name type="scientific">Pseudomonas syringae CC1557</name>
    <dbReference type="NCBI Taxonomy" id="1357279"/>
    <lineage>
        <taxon>Bacteria</taxon>
        <taxon>Pseudomonadati</taxon>
        <taxon>Pseudomonadota</taxon>
        <taxon>Gammaproteobacteria</taxon>
        <taxon>Pseudomonadales</taxon>
        <taxon>Pseudomonadaceae</taxon>
        <taxon>Pseudomonas</taxon>
        <taxon>Pseudomonas syringae</taxon>
    </lineage>
</organism>
<reference evidence="1 2" key="1">
    <citation type="submission" date="2013-12" db="EMBL/GenBank/DDBJ databases">
        <title>Interactions Between Genome Architecture and Virulence Genes in Pseudomonas syringae, strain CC1557 as a model.</title>
        <authorList>
            <person name="Baltrus D."/>
            <person name="Hockett K."/>
            <person name="Karlsrud E."/>
            <person name="Dougherty K."/>
            <person name="Nishimura M."/>
        </authorList>
    </citation>
    <scope>NUCLEOTIDE SEQUENCE [LARGE SCALE GENOMIC DNA]</scope>
    <source>
        <strain evidence="1 2">CC1557</strain>
    </source>
</reference>
<dbReference type="EMBL" id="CP007014">
    <property type="protein sequence ID" value="AHG43516.1"/>
    <property type="molecule type" value="Genomic_DNA"/>
</dbReference>
<gene>
    <name evidence="1" type="ORF">N018_06825</name>
</gene>
<dbReference type="HOGENOM" id="CLU_3188000_0_0_6"/>
<dbReference type="Proteomes" id="UP000019089">
    <property type="component" value="Chromosome"/>
</dbReference>
<dbReference type="KEGG" id="psyr:N018_06825"/>
<dbReference type="AlphaFoldDB" id="W0N394"/>
<accession>W0N394</accession>
<evidence type="ECO:0000313" key="1">
    <source>
        <dbReference type="EMBL" id="AHG43516.1"/>
    </source>
</evidence>
<evidence type="ECO:0000313" key="2">
    <source>
        <dbReference type="Proteomes" id="UP000019089"/>
    </source>
</evidence>
<sequence>MSPFPGFEAKKDRVNARSFEKLLQHACSILQILYWRALLVCERPAY</sequence>
<proteinExistence type="predicted"/>
<protein>
    <submittedName>
        <fullName evidence="1">Uncharacterized protein</fullName>
    </submittedName>
</protein>
<name>W0N394_PSESX</name>